<dbReference type="AlphaFoldDB" id="A0A846X783"/>
<sequence>MRYLTPDDVHNVAFAKPSIGRRGYNEDQVDSFIDDVEATLRDLYARLARYEGTAPAPQAPLPERPEDRGFRSF</sequence>
<dbReference type="NCBIfam" id="TIGR03544">
    <property type="entry name" value="DivI1A_domain"/>
    <property type="match status" value="1"/>
</dbReference>
<dbReference type="Gene3D" id="6.10.250.660">
    <property type="match status" value="1"/>
</dbReference>
<keyword evidence="3" id="KW-1185">Reference proteome</keyword>
<feature type="compositionally biased region" description="Basic and acidic residues" evidence="1">
    <location>
        <begin position="63"/>
        <end position="73"/>
    </location>
</feature>
<name>A0A846X783_9ACTN</name>
<organism evidence="2 3">
    <name type="scientific">Tsukamurella spumae</name>
    <dbReference type="NCBI Taxonomy" id="44753"/>
    <lineage>
        <taxon>Bacteria</taxon>
        <taxon>Bacillati</taxon>
        <taxon>Actinomycetota</taxon>
        <taxon>Actinomycetes</taxon>
        <taxon>Mycobacteriales</taxon>
        <taxon>Tsukamurellaceae</taxon>
        <taxon>Tsukamurella</taxon>
    </lineage>
</organism>
<comment type="caution">
    <text evidence="2">The sequence shown here is derived from an EMBL/GenBank/DDBJ whole genome shotgun (WGS) entry which is preliminary data.</text>
</comment>
<evidence type="ECO:0000256" key="1">
    <source>
        <dbReference type="SAM" id="MobiDB-lite"/>
    </source>
</evidence>
<reference evidence="2 3" key="1">
    <citation type="submission" date="2020-04" db="EMBL/GenBank/DDBJ databases">
        <title>MicrobeNet Type strains.</title>
        <authorList>
            <person name="Nicholson A.C."/>
        </authorList>
    </citation>
    <scope>NUCLEOTIDE SEQUENCE [LARGE SCALE GENOMIC DNA]</scope>
    <source>
        <strain evidence="2 3">DSM 44113</strain>
    </source>
</reference>
<dbReference type="InterPro" id="IPR019933">
    <property type="entry name" value="DivIVA_domain"/>
</dbReference>
<feature type="region of interest" description="Disordered" evidence="1">
    <location>
        <begin position="52"/>
        <end position="73"/>
    </location>
</feature>
<protein>
    <submittedName>
        <fullName evidence="2">DivIVA domain-containing protein</fullName>
    </submittedName>
</protein>
<dbReference type="Proteomes" id="UP000582646">
    <property type="component" value="Unassembled WGS sequence"/>
</dbReference>
<dbReference type="EMBL" id="JAAXOQ010000025">
    <property type="protein sequence ID" value="NKY20052.1"/>
    <property type="molecule type" value="Genomic_DNA"/>
</dbReference>
<gene>
    <name evidence="2" type="ORF">HF999_16960</name>
</gene>
<accession>A0A846X783</accession>
<dbReference type="RefSeq" id="WP_168547022.1">
    <property type="nucleotide sequence ID" value="NZ_BAAAKS010000002.1"/>
</dbReference>
<evidence type="ECO:0000313" key="2">
    <source>
        <dbReference type="EMBL" id="NKY20052.1"/>
    </source>
</evidence>
<proteinExistence type="predicted"/>
<evidence type="ECO:0000313" key="3">
    <source>
        <dbReference type="Proteomes" id="UP000582646"/>
    </source>
</evidence>